<evidence type="ECO:0000313" key="2">
    <source>
        <dbReference type="Proteomes" id="UP000327157"/>
    </source>
</evidence>
<dbReference type="EMBL" id="SMOL01000004">
    <property type="protein sequence ID" value="KAB2636412.1"/>
    <property type="molecule type" value="Genomic_DNA"/>
</dbReference>
<reference evidence="1 2" key="1">
    <citation type="submission" date="2019-09" db="EMBL/GenBank/DDBJ databases">
        <authorList>
            <person name="Ou C."/>
        </authorList>
    </citation>
    <scope>NUCLEOTIDE SEQUENCE [LARGE SCALE GENOMIC DNA]</scope>
    <source>
        <strain evidence="1">S2</strain>
        <tissue evidence="1">Leaf</tissue>
    </source>
</reference>
<organism evidence="1 2">
    <name type="scientific">Pyrus ussuriensis x Pyrus communis</name>
    <dbReference type="NCBI Taxonomy" id="2448454"/>
    <lineage>
        <taxon>Eukaryota</taxon>
        <taxon>Viridiplantae</taxon>
        <taxon>Streptophyta</taxon>
        <taxon>Embryophyta</taxon>
        <taxon>Tracheophyta</taxon>
        <taxon>Spermatophyta</taxon>
        <taxon>Magnoliopsida</taxon>
        <taxon>eudicotyledons</taxon>
        <taxon>Gunneridae</taxon>
        <taxon>Pentapetalae</taxon>
        <taxon>rosids</taxon>
        <taxon>fabids</taxon>
        <taxon>Rosales</taxon>
        <taxon>Rosaceae</taxon>
        <taxon>Amygdaloideae</taxon>
        <taxon>Maleae</taxon>
        <taxon>Pyrus</taxon>
    </lineage>
</organism>
<name>A0A5N5ID31_9ROSA</name>
<proteinExistence type="predicted"/>
<reference evidence="1 2" key="3">
    <citation type="submission" date="2019-11" db="EMBL/GenBank/DDBJ databases">
        <title>A de novo genome assembly of a pear dwarfing rootstock.</title>
        <authorList>
            <person name="Wang F."/>
            <person name="Wang J."/>
            <person name="Li S."/>
            <person name="Zhang Y."/>
            <person name="Fang M."/>
            <person name="Ma L."/>
            <person name="Zhao Y."/>
            <person name="Jiang S."/>
        </authorList>
    </citation>
    <scope>NUCLEOTIDE SEQUENCE [LARGE SCALE GENOMIC DNA]</scope>
    <source>
        <strain evidence="1">S2</strain>
        <tissue evidence="1">Leaf</tissue>
    </source>
</reference>
<sequence>MTKSSFMQAHEFGKLWCSCFQLILEVSITASLASSINWSFQLHDVFNLDNDNRGEDTPTLIGPNVRLLHGKYNCSSYLSQRS</sequence>
<gene>
    <name evidence="1" type="ORF">D8674_026946</name>
</gene>
<dbReference type="AlphaFoldDB" id="A0A5N5ID31"/>
<evidence type="ECO:0000313" key="1">
    <source>
        <dbReference type="EMBL" id="KAB2636412.1"/>
    </source>
</evidence>
<reference evidence="2" key="2">
    <citation type="submission" date="2019-10" db="EMBL/GenBank/DDBJ databases">
        <title>A de novo genome assembly of a pear dwarfing rootstock.</title>
        <authorList>
            <person name="Wang F."/>
            <person name="Wang J."/>
            <person name="Li S."/>
            <person name="Zhang Y."/>
            <person name="Fang M."/>
            <person name="Ma L."/>
            <person name="Zhao Y."/>
            <person name="Jiang S."/>
        </authorList>
    </citation>
    <scope>NUCLEOTIDE SEQUENCE [LARGE SCALE GENOMIC DNA]</scope>
</reference>
<comment type="caution">
    <text evidence="1">The sequence shown here is derived from an EMBL/GenBank/DDBJ whole genome shotgun (WGS) entry which is preliminary data.</text>
</comment>
<keyword evidence="2" id="KW-1185">Reference proteome</keyword>
<accession>A0A5N5ID31</accession>
<dbReference type="Proteomes" id="UP000327157">
    <property type="component" value="Chromosome 5"/>
</dbReference>
<protein>
    <submittedName>
        <fullName evidence="1">K(+) efflux antiporter 6-like</fullName>
    </submittedName>
</protein>